<accession>A0A8B9V008</accession>
<dbReference type="CDD" id="cd18603">
    <property type="entry name" value="ABC_6TM_MRP1_2_3_6_D2_like"/>
    <property type="match status" value="1"/>
</dbReference>
<keyword evidence="8" id="KW-0067">ATP-binding</keyword>
<dbReference type="PANTHER" id="PTHR24223:SF166">
    <property type="entry name" value="MULTIDRUG RESISTANCE-ASSOCIATED PROTEIN 1-LIKE"/>
    <property type="match status" value="1"/>
</dbReference>
<keyword evidence="15" id="KW-1185">Reference proteome</keyword>
<dbReference type="Pfam" id="PF00005">
    <property type="entry name" value="ABC_tran"/>
    <property type="match status" value="2"/>
</dbReference>
<dbReference type="InterPro" id="IPR036640">
    <property type="entry name" value="ABC1_TM_sf"/>
</dbReference>
<dbReference type="CDD" id="cd18595">
    <property type="entry name" value="ABC_6TM_MRP1_2_3_6_D1_like"/>
    <property type="match status" value="1"/>
</dbReference>
<dbReference type="SUPFAM" id="SSF52540">
    <property type="entry name" value="P-loop containing nucleoside triphosphate hydrolases"/>
    <property type="match status" value="2"/>
</dbReference>
<evidence type="ECO:0000256" key="11">
    <source>
        <dbReference type="SAM" id="Phobius"/>
    </source>
</evidence>
<evidence type="ECO:0000256" key="8">
    <source>
        <dbReference type="ARBA" id="ARBA00022840"/>
    </source>
</evidence>
<dbReference type="InterPro" id="IPR027417">
    <property type="entry name" value="P-loop_NTPase"/>
</dbReference>
<dbReference type="Pfam" id="PF00664">
    <property type="entry name" value="ABC_membrane"/>
    <property type="match status" value="2"/>
</dbReference>
<dbReference type="PANTHER" id="PTHR24223">
    <property type="entry name" value="ATP-BINDING CASSETTE SUB-FAMILY C"/>
    <property type="match status" value="1"/>
</dbReference>
<dbReference type="SMART" id="SM00382">
    <property type="entry name" value="AAA"/>
    <property type="match status" value="2"/>
</dbReference>
<dbReference type="GO" id="GO:0005774">
    <property type="term" value="C:vacuolar membrane"/>
    <property type="evidence" value="ECO:0007669"/>
    <property type="project" value="UniProtKB-SubCell"/>
</dbReference>
<keyword evidence="4" id="KW-0926">Vacuole</keyword>
<dbReference type="PROSITE" id="PS50929">
    <property type="entry name" value="ABC_TM1F"/>
    <property type="match status" value="2"/>
</dbReference>
<evidence type="ECO:0000256" key="10">
    <source>
        <dbReference type="ARBA" id="ARBA00023136"/>
    </source>
</evidence>
<dbReference type="GO" id="GO:0140359">
    <property type="term" value="F:ABC-type transporter activity"/>
    <property type="evidence" value="ECO:0007669"/>
    <property type="project" value="InterPro"/>
</dbReference>
<dbReference type="InterPro" id="IPR003439">
    <property type="entry name" value="ABC_transporter-like_ATP-bd"/>
</dbReference>
<proteinExistence type="inferred from homology"/>
<comment type="similarity">
    <text evidence="2">Belongs to the ABC transporter superfamily. ABCC family. Conjugate transporter (TC 3.A.1.208) subfamily.</text>
</comment>
<evidence type="ECO:0000256" key="5">
    <source>
        <dbReference type="ARBA" id="ARBA00022692"/>
    </source>
</evidence>
<keyword evidence="9 11" id="KW-1133">Transmembrane helix</keyword>
<evidence type="ECO:0000259" key="12">
    <source>
        <dbReference type="PROSITE" id="PS50893"/>
    </source>
</evidence>
<feature type="transmembrane region" description="Helical" evidence="11">
    <location>
        <begin position="696"/>
        <end position="722"/>
    </location>
</feature>
<feature type="domain" description="ABC transmembrane type-1" evidence="13">
    <location>
        <begin position="567"/>
        <end position="841"/>
    </location>
</feature>
<dbReference type="Gene3D" id="1.20.1560.10">
    <property type="entry name" value="ABC transporter type 1, transmembrane domain"/>
    <property type="match status" value="2"/>
</dbReference>
<dbReference type="Gene3D" id="3.40.50.300">
    <property type="entry name" value="P-loop containing nucleotide triphosphate hydrolases"/>
    <property type="match status" value="2"/>
</dbReference>
<evidence type="ECO:0000256" key="7">
    <source>
        <dbReference type="ARBA" id="ARBA00022741"/>
    </source>
</evidence>
<dbReference type="InterPro" id="IPR011527">
    <property type="entry name" value="ABC1_TM_dom"/>
</dbReference>
<dbReference type="CDD" id="cd03250">
    <property type="entry name" value="ABCC_MRP_domain1"/>
    <property type="match status" value="1"/>
</dbReference>
<evidence type="ECO:0008006" key="16">
    <source>
        <dbReference type="Google" id="ProtNLM"/>
    </source>
</evidence>
<keyword evidence="5 11" id="KW-0812">Transmembrane</keyword>
<dbReference type="CDD" id="cd03244">
    <property type="entry name" value="ABCC_MRP_domain2"/>
    <property type="match status" value="1"/>
</dbReference>
<keyword evidence="3" id="KW-0813">Transport</keyword>
<dbReference type="Proteomes" id="UP000694549">
    <property type="component" value="Unplaced"/>
</dbReference>
<dbReference type="FunFam" id="1.20.1560.10:FF:000010">
    <property type="entry name" value="Multidrug resistance-associated ABC transporter"/>
    <property type="match status" value="1"/>
</dbReference>
<feature type="transmembrane region" description="Helical" evidence="11">
    <location>
        <begin position="121"/>
        <end position="141"/>
    </location>
</feature>
<dbReference type="SUPFAM" id="SSF90123">
    <property type="entry name" value="ABC transporter transmembrane region"/>
    <property type="match status" value="2"/>
</dbReference>
<name>A0A8B9V008_9AVES</name>
<feature type="transmembrane region" description="Helical" evidence="11">
    <location>
        <begin position="206"/>
        <end position="227"/>
    </location>
</feature>
<evidence type="ECO:0000256" key="1">
    <source>
        <dbReference type="ARBA" id="ARBA00004128"/>
    </source>
</evidence>
<feature type="domain" description="ABC transporter" evidence="12">
    <location>
        <begin position="887"/>
        <end position="1121"/>
    </location>
</feature>
<evidence type="ECO:0000313" key="14">
    <source>
        <dbReference type="Ensembl" id="ENSAZOP00000016247.1"/>
    </source>
</evidence>
<dbReference type="GO" id="GO:0000323">
    <property type="term" value="C:lytic vacuole"/>
    <property type="evidence" value="ECO:0007669"/>
    <property type="project" value="UniProtKB-ARBA"/>
</dbReference>
<keyword evidence="10 11" id="KW-0472">Membrane</keyword>
<protein>
    <recommendedName>
        <fullName evidence="16">Multidrug resistance-associated protein 1</fullName>
    </recommendedName>
</protein>
<comment type="subcellular location">
    <subcellularLocation>
        <location evidence="1">Vacuole membrane</location>
        <topology evidence="1">Multi-pass membrane protein</topology>
    </subcellularLocation>
</comment>
<feature type="transmembrane region" description="Helical" evidence="11">
    <location>
        <begin position="48"/>
        <end position="67"/>
    </location>
</feature>
<dbReference type="FunFam" id="1.20.1560.10:FF:000020">
    <property type="entry name" value="ABC metal ion transporter"/>
    <property type="match status" value="1"/>
</dbReference>
<dbReference type="GO" id="GO:0016887">
    <property type="term" value="F:ATP hydrolysis activity"/>
    <property type="evidence" value="ECO:0007669"/>
    <property type="project" value="InterPro"/>
</dbReference>
<evidence type="ECO:0000256" key="2">
    <source>
        <dbReference type="ARBA" id="ARBA00009726"/>
    </source>
</evidence>
<keyword evidence="7" id="KW-0547">Nucleotide-binding</keyword>
<dbReference type="InterPro" id="IPR050173">
    <property type="entry name" value="ABC_transporter_C-like"/>
</dbReference>
<evidence type="ECO:0000256" key="6">
    <source>
        <dbReference type="ARBA" id="ARBA00022737"/>
    </source>
</evidence>
<evidence type="ECO:0000256" key="3">
    <source>
        <dbReference type="ARBA" id="ARBA00022448"/>
    </source>
</evidence>
<feature type="domain" description="ABC transporter" evidence="12">
    <location>
        <begin position="281"/>
        <end position="501"/>
    </location>
</feature>
<dbReference type="FunFam" id="3.40.50.300:FF:000074">
    <property type="entry name" value="Multidrug resistance-associated protein 5 isoform 1"/>
    <property type="match status" value="1"/>
</dbReference>
<keyword evidence="6" id="KW-0677">Repeat</keyword>
<feature type="transmembrane region" description="Helical" evidence="11">
    <location>
        <begin position="825"/>
        <end position="843"/>
    </location>
</feature>
<dbReference type="PROSITE" id="PS50893">
    <property type="entry name" value="ABC_TRANSPORTER_2"/>
    <property type="match status" value="2"/>
</dbReference>
<dbReference type="Ensembl" id="ENSAZOT00000017478.1">
    <property type="protein sequence ID" value="ENSAZOP00000016247.1"/>
    <property type="gene ID" value="ENSAZOG00000009704.1"/>
</dbReference>
<evidence type="ECO:0000256" key="9">
    <source>
        <dbReference type="ARBA" id="ARBA00022989"/>
    </source>
</evidence>
<dbReference type="InterPro" id="IPR003593">
    <property type="entry name" value="AAA+_ATPase"/>
</dbReference>
<reference evidence="14" key="2">
    <citation type="submission" date="2025-09" db="UniProtKB">
        <authorList>
            <consortium name="Ensembl"/>
        </authorList>
    </citation>
    <scope>IDENTIFICATION</scope>
</reference>
<dbReference type="AlphaFoldDB" id="A0A8B9V008"/>
<feature type="transmembrane region" description="Helical" evidence="11">
    <location>
        <begin position="93"/>
        <end position="115"/>
    </location>
</feature>
<organism evidence="14 15">
    <name type="scientific">Anas zonorhyncha</name>
    <name type="common">Eastern spot-billed duck</name>
    <dbReference type="NCBI Taxonomy" id="75864"/>
    <lineage>
        <taxon>Eukaryota</taxon>
        <taxon>Metazoa</taxon>
        <taxon>Chordata</taxon>
        <taxon>Craniata</taxon>
        <taxon>Vertebrata</taxon>
        <taxon>Euteleostomi</taxon>
        <taxon>Archelosauria</taxon>
        <taxon>Archosauria</taxon>
        <taxon>Dinosauria</taxon>
        <taxon>Saurischia</taxon>
        <taxon>Theropoda</taxon>
        <taxon>Coelurosauria</taxon>
        <taxon>Aves</taxon>
        <taxon>Neognathae</taxon>
        <taxon>Galloanserae</taxon>
        <taxon>Anseriformes</taxon>
        <taxon>Anatidae</taxon>
        <taxon>Anatinae</taxon>
        <taxon>Anas</taxon>
    </lineage>
</organism>
<feature type="transmembrane region" description="Helical" evidence="11">
    <location>
        <begin position="800"/>
        <end position="819"/>
    </location>
</feature>
<dbReference type="FunFam" id="3.40.50.300:FF:000997">
    <property type="entry name" value="Multidrug resistance-associated protein 1"/>
    <property type="match status" value="1"/>
</dbReference>
<reference evidence="14" key="1">
    <citation type="submission" date="2025-08" db="UniProtKB">
        <authorList>
            <consortium name="Ensembl"/>
        </authorList>
    </citation>
    <scope>IDENTIFICATION</scope>
</reference>
<feature type="domain" description="ABC transmembrane type-1" evidence="13">
    <location>
        <begin position="64"/>
        <end position="264"/>
    </location>
</feature>
<evidence type="ECO:0000256" key="4">
    <source>
        <dbReference type="ARBA" id="ARBA00022554"/>
    </source>
</evidence>
<dbReference type="GO" id="GO:0005524">
    <property type="term" value="F:ATP binding"/>
    <property type="evidence" value="ECO:0007669"/>
    <property type="project" value="UniProtKB-KW"/>
</dbReference>
<evidence type="ECO:0000259" key="13">
    <source>
        <dbReference type="PROSITE" id="PS50929"/>
    </source>
</evidence>
<feature type="transmembrane region" description="Helical" evidence="11">
    <location>
        <begin position="611"/>
        <end position="632"/>
    </location>
</feature>
<sequence>MVECVAAALSSFVQEFQVIQWKNVSHSKRVCLSSLLLAFPGKLNPSKLLIFATFTLSIFWLQALTLANSSRRNYTTGEIVNLMSADAQQLMELTVNINLLWSAPFQIIMAVVFLWKELGSSALAGVAVLLLVIPINALIAAKVKSLKKNQMRYSDQRVKLLSEMLHGIKILKLYAWEPSYQRKVMNIREREVDVLKSSGYLATYSMLTLTCIPFMVSLATFGVFFYLDKENVLTATKVFTSITLFNILRLPLFDLPSVISAVAQTKVSLRRLEDFLCAEDLNPEDVNTSYSGSKITNFFLNISSLSVSIPEGSLVAVVGQVGSGKSSFLSAILGEMEKLEGTVQRRGSVAYVAQQAWIQNDSLQENILFGANLNRSYYELVLESCALLPDLEQLPKGDQTEIGERKQRVSLARAVYSNADLYLLDDPLSAVDVHVGKHLFEKLIGPSGLLKNKTRVLVTHNLRLLPHADLIIVMEEGKISEMGTYWELISKKANFVELVQVFGAENRSEATTPKEGEKTCVLCLFSIFLFHSSFPKYSSSPSLQFLENMKLSVVLKYLQAFSRRWMWLTIAAYVGQNALAIGQNLWLSTWTAETAKASDFTEWKQSQNYKLGIYGLLGFLQGLLVCCGAYVLTRGSLCASQELHHQLLDSVLHLPLQHFETNPVGQIINRFTKDLFIVDVRFHYYLRTWLNCTLDVIGTILVITFASPLFIVAVIPLGYLYFTIQRYYIASSRQIRRLAGASHSPVISHFSATVLGRSTIRAFGHQERFIRKNYDVVYENLVYFYNNVISNRWLSVRLEFLGNLMVFFAALFVVLAGNTVSSSTVGLSISYALNVSIFLNFWVRKACEIETNAVSIERVCEYANMDKEEPWITSKRPPVGWPDRGIIQFVNYKAQYRKDLDLALDDISFQTRSNEKIGIVGRTGAGKSTLTNSLFRILEGSGGKIIIDGIDISTIGLHDLRRNLNIIPQDPILFSGTLQSNLDPLGKHSDIELWEALELCHLKGFVESLPKKLLHEISEGGENLSIGQRQLVCLARVLLRKAKILVLDEATASVDMETDNLVQSTIKREFYNCTILTIAHRLHTVMDSERVLVLDAGRILEYDTPNNLLQRKGAFSEMVAEAGVTR</sequence>
<evidence type="ECO:0000313" key="15">
    <source>
        <dbReference type="Proteomes" id="UP000694549"/>
    </source>
</evidence>